<comment type="caution">
    <text evidence="5">The sequence shown here is derived from an EMBL/GenBank/DDBJ whole genome shotgun (WGS) entry which is preliminary data.</text>
</comment>
<feature type="coiled-coil region" evidence="1">
    <location>
        <begin position="19"/>
        <end position="81"/>
    </location>
</feature>
<reference evidence="5 6" key="1">
    <citation type="journal article" date="2019" name="Nat. Med.">
        <title>A library of human gut bacterial isolates paired with longitudinal multiomics data enables mechanistic microbiome research.</title>
        <authorList>
            <person name="Poyet M."/>
            <person name="Groussin M."/>
            <person name="Gibbons S.M."/>
            <person name="Avila-Pacheco J."/>
            <person name="Jiang X."/>
            <person name="Kearney S.M."/>
            <person name="Perrotta A.R."/>
            <person name="Berdy B."/>
            <person name="Zhao S."/>
            <person name="Lieberman T.D."/>
            <person name="Swanson P.K."/>
            <person name="Smith M."/>
            <person name="Roesemann S."/>
            <person name="Alexander J.E."/>
            <person name="Rich S.A."/>
            <person name="Livny J."/>
            <person name="Vlamakis H."/>
            <person name="Clish C."/>
            <person name="Bullock K."/>
            <person name="Deik A."/>
            <person name="Scott J."/>
            <person name="Pierce K.A."/>
            <person name="Xavier R.J."/>
            <person name="Alm E.J."/>
        </authorList>
    </citation>
    <scope>NUCLEOTIDE SEQUENCE [LARGE SCALE GENOMIC DNA]</scope>
    <source>
        <strain evidence="5 6">BIOML-A2</strain>
    </source>
</reference>
<dbReference type="RefSeq" id="WP_015546895.1">
    <property type="nucleotide sequence ID" value="NZ_AP031448.1"/>
</dbReference>
<dbReference type="InterPro" id="IPR011055">
    <property type="entry name" value="Dup_hybrid_motif"/>
</dbReference>
<dbReference type="EMBL" id="VVXK01000001">
    <property type="protein sequence ID" value="KAA2372161.1"/>
    <property type="molecule type" value="Genomic_DNA"/>
</dbReference>
<protein>
    <submittedName>
        <fullName evidence="5">Peptidoglycan DD-metalloendopeptidase family protein</fullName>
    </submittedName>
</protein>
<feature type="chain" id="PRO_5022775134" evidence="3">
    <location>
        <begin position="21"/>
        <end position="373"/>
    </location>
</feature>
<dbReference type="CDD" id="cd12797">
    <property type="entry name" value="M23_peptidase"/>
    <property type="match status" value="1"/>
</dbReference>
<feature type="signal peptide" evidence="3">
    <location>
        <begin position="1"/>
        <end position="20"/>
    </location>
</feature>
<evidence type="ECO:0000259" key="4">
    <source>
        <dbReference type="Pfam" id="PF01551"/>
    </source>
</evidence>
<dbReference type="SUPFAM" id="SSF51261">
    <property type="entry name" value="Duplicated hybrid motif"/>
    <property type="match status" value="1"/>
</dbReference>
<dbReference type="InterPro" id="IPR016047">
    <property type="entry name" value="M23ase_b-sheet_dom"/>
</dbReference>
<evidence type="ECO:0000313" key="6">
    <source>
        <dbReference type="Proteomes" id="UP000323567"/>
    </source>
</evidence>
<dbReference type="GeneID" id="92757051"/>
<dbReference type="AlphaFoldDB" id="A0A5B3GF52"/>
<accession>A0A5B3GF52</accession>
<dbReference type="Gene3D" id="2.70.70.10">
    <property type="entry name" value="Glucose Permease (Domain IIA)"/>
    <property type="match status" value="1"/>
</dbReference>
<sequence>MRPLRILTLAFLLFTLTAAAQTDRRIEEQKRVIAALEKRIATEEQEISKIQKGRTATEERVRRLARQIDSRNQLLDETEKQARLLRGEIARTDSVAGNLSAKLERDRAQYGEMVREAYRNYKHNNYLTYIFSSRDFTDVARKITALREVASLRERKLRDIEALTAEVRTEKETLDRRKRSLDSVTRSLSAQREKLQRDARNAKASIRSMSQKEKTALQRKIAQEQQLDVAIGELRKLTKGNTEGASFSAKTSGLRLPVTAGRVKRYKENMAEITGPKGAHVISIYDGKVVDVKRNRITNKYDVYVAHGEYITSYANMGTICVEKGQKVARNAQIGTIGSAVNVMTMETEYKLVFGIYPPNPGQKMRAEECFRK</sequence>
<keyword evidence="1" id="KW-0175">Coiled coil</keyword>
<proteinExistence type="predicted"/>
<feature type="region of interest" description="Disordered" evidence="2">
    <location>
        <begin position="185"/>
        <end position="208"/>
    </location>
</feature>
<organism evidence="5 6">
    <name type="scientific">Alistipes shahii</name>
    <dbReference type="NCBI Taxonomy" id="328814"/>
    <lineage>
        <taxon>Bacteria</taxon>
        <taxon>Pseudomonadati</taxon>
        <taxon>Bacteroidota</taxon>
        <taxon>Bacteroidia</taxon>
        <taxon>Bacteroidales</taxon>
        <taxon>Rikenellaceae</taxon>
        <taxon>Alistipes</taxon>
    </lineage>
</organism>
<evidence type="ECO:0000256" key="3">
    <source>
        <dbReference type="SAM" id="SignalP"/>
    </source>
</evidence>
<name>A0A5B3GF52_9BACT</name>
<feature type="compositionally biased region" description="Basic and acidic residues" evidence="2">
    <location>
        <begin position="191"/>
        <end position="201"/>
    </location>
</feature>
<evidence type="ECO:0000256" key="1">
    <source>
        <dbReference type="SAM" id="Coils"/>
    </source>
</evidence>
<feature type="domain" description="M23ase beta-sheet core" evidence="4">
    <location>
        <begin position="272"/>
        <end position="357"/>
    </location>
</feature>
<evidence type="ECO:0000256" key="2">
    <source>
        <dbReference type="SAM" id="MobiDB-lite"/>
    </source>
</evidence>
<dbReference type="Pfam" id="PF01551">
    <property type="entry name" value="Peptidase_M23"/>
    <property type="match status" value="1"/>
</dbReference>
<dbReference type="Proteomes" id="UP000323567">
    <property type="component" value="Unassembled WGS sequence"/>
</dbReference>
<keyword evidence="3" id="KW-0732">Signal</keyword>
<evidence type="ECO:0000313" key="5">
    <source>
        <dbReference type="EMBL" id="KAA2372161.1"/>
    </source>
</evidence>
<gene>
    <name evidence="5" type="ORF">F2Y13_01475</name>
</gene>
<dbReference type="Gene3D" id="6.10.250.3150">
    <property type="match status" value="1"/>
</dbReference>